<dbReference type="PANTHER" id="PTHR43948:SF10">
    <property type="entry name" value="MRJ, ISOFORM E"/>
    <property type="match status" value="1"/>
</dbReference>
<dbReference type="PANTHER" id="PTHR43948">
    <property type="entry name" value="DNAJ HOMOLOG SUBFAMILY B"/>
    <property type="match status" value="1"/>
</dbReference>
<evidence type="ECO:0000259" key="2">
    <source>
        <dbReference type="PROSITE" id="PS50076"/>
    </source>
</evidence>
<comment type="caution">
    <text evidence="3">The sequence shown here is derived from an EMBL/GenBank/DDBJ whole genome shotgun (WGS) entry which is preliminary data.</text>
</comment>
<name>A0A9P3UNL7_LYOSH</name>
<dbReference type="EMBL" id="BRPK01000010">
    <property type="protein sequence ID" value="GLB41754.1"/>
    <property type="molecule type" value="Genomic_DNA"/>
</dbReference>
<dbReference type="Gene3D" id="1.10.287.110">
    <property type="entry name" value="DnaJ domain"/>
    <property type="match status" value="1"/>
</dbReference>
<evidence type="ECO:0000313" key="3">
    <source>
        <dbReference type="EMBL" id="GLB41754.1"/>
    </source>
</evidence>
<dbReference type="CDD" id="cd06257">
    <property type="entry name" value="DnaJ"/>
    <property type="match status" value="1"/>
</dbReference>
<dbReference type="InterPro" id="IPR018253">
    <property type="entry name" value="DnaJ_domain_CS"/>
</dbReference>
<dbReference type="GO" id="GO:0044183">
    <property type="term" value="F:protein folding chaperone"/>
    <property type="evidence" value="ECO:0007669"/>
    <property type="project" value="TreeGrafter"/>
</dbReference>
<dbReference type="OrthoDB" id="442087at2759"/>
<dbReference type="PROSITE" id="PS50076">
    <property type="entry name" value="DNAJ_2"/>
    <property type="match status" value="1"/>
</dbReference>
<dbReference type="GO" id="GO:0051087">
    <property type="term" value="F:protein-folding chaperone binding"/>
    <property type="evidence" value="ECO:0007669"/>
    <property type="project" value="TreeGrafter"/>
</dbReference>
<dbReference type="PRINTS" id="PR00625">
    <property type="entry name" value="JDOMAIN"/>
</dbReference>
<sequence length="175" mass="20602">MQSCTWYDILGIRSSASTEEVRKAYRRKALETHPDKLDKNASAEDKQRAENKFRRIREAFEVLSDPEKRKQYDAHLKSSEATKLHWSEDLKRRMKEREEWARKQEEQYRMRMEALRGGLAPGIPRERKELPPEVKGMVDAINVAINEARPGWLERLQKAQQIKATADSKQARQRV</sequence>
<dbReference type="GO" id="GO:0005737">
    <property type="term" value="C:cytoplasm"/>
    <property type="evidence" value="ECO:0007669"/>
    <property type="project" value="TreeGrafter"/>
</dbReference>
<dbReference type="Pfam" id="PF00226">
    <property type="entry name" value="DnaJ"/>
    <property type="match status" value="1"/>
</dbReference>
<dbReference type="SMART" id="SM00271">
    <property type="entry name" value="DnaJ"/>
    <property type="match status" value="1"/>
</dbReference>
<feature type="region of interest" description="Disordered" evidence="1">
    <location>
        <begin position="29"/>
        <end position="50"/>
    </location>
</feature>
<evidence type="ECO:0000313" key="4">
    <source>
        <dbReference type="Proteomes" id="UP001063166"/>
    </source>
</evidence>
<proteinExistence type="predicted"/>
<dbReference type="PROSITE" id="PS00636">
    <property type="entry name" value="DNAJ_1"/>
    <property type="match status" value="1"/>
</dbReference>
<keyword evidence="4" id="KW-1185">Reference proteome</keyword>
<organism evidence="3 4">
    <name type="scientific">Lyophyllum shimeji</name>
    <name type="common">Hon-shimeji</name>
    <name type="synonym">Tricholoma shimeji</name>
    <dbReference type="NCBI Taxonomy" id="47721"/>
    <lineage>
        <taxon>Eukaryota</taxon>
        <taxon>Fungi</taxon>
        <taxon>Dikarya</taxon>
        <taxon>Basidiomycota</taxon>
        <taxon>Agaricomycotina</taxon>
        <taxon>Agaricomycetes</taxon>
        <taxon>Agaricomycetidae</taxon>
        <taxon>Agaricales</taxon>
        <taxon>Tricholomatineae</taxon>
        <taxon>Lyophyllaceae</taxon>
        <taxon>Lyophyllum</taxon>
    </lineage>
</organism>
<dbReference type="AlphaFoldDB" id="A0A9P3UNL7"/>
<feature type="domain" description="J" evidence="2">
    <location>
        <begin position="5"/>
        <end position="76"/>
    </location>
</feature>
<dbReference type="GO" id="GO:0051082">
    <property type="term" value="F:unfolded protein binding"/>
    <property type="evidence" value="ECO:0007669"/>
    <property type="project" value="TreeGrafter"/>
</dbReference>
<reference evidence="3" key="1">
    <citation type="submission" date="2022-07" db="EMBL/GenBank/DDBJ databases">
        <title>The genome of Lyophyllum shimeji provides insight into the initial evolution of ectomycorrhizal fungal genome.</title>
        <authorList>
            <person name="Kobayashi Y."/>
            <person name="Shibata T."/>
            <person name="Hirakawa H."/>
            <person name="Shigenobu S."/>
            <person name="Nishiyama T."/>
            <person name="Yamada A."/>
            <person name="Hasebe M."/>
            <person name="Kawaguchi M."/>
        </authorList>
    </citation>
    <scope>NUCLEOTIDE SEQUENCE</scope>
    <source>
        <strain evidence="3">AT787</strain>
    </source>
</reference>
<dbReference type="Proteomes" id="UP001063166">
    <property type="component" value="Unassembled WGS sequence"/>
</dbReference>
<dbReference type="InterPro" id="IPR036869">
    <property type="entry name" value="J_dom_sf"/>
</dbReference>
<dbReference type="InterPro" id="IPR001623">
    <property type="entry name" value="DnaJ_domain"/>
</dbReference>
<accession>A0A9P3UNL7</accession>
<evidence type="ECO:0000256" key="1">
    <source>
        <dbReference type="SAM" id="MobiDB-lite"/>
    </source>
</evidence>
<protein>
    <submittedName>
        <fullName evidence="3">Toxin transport</fullName>
    </submittedName>
</protein>
<gene>
    <name evidence="3" type="ORF">LshimejAT787_1003540</name>
</gene>
<dbReference type="SUPFAM" id="SSF46565">
    <property type="entry name" value="Chaperone J-domain"/>
    <property type="match status" value="1"/>
</dbReference>